<dbReference type="InterPro" id="IPR003594">
    <property type="entry name" value="HATPase_dom"/>
</dbReference>
<dbReference type="PANTHER" id="PTHR34220:SF7">
    <property type="entry name" value="SENSOR HISTIDINE KINASE YPDA"/>
    <property type="match status" value="1"/>
</dbReference>
<evidence type="ECO:0000259" key="3">
    <source>
        <dbReference type="Pfam" id="PF06580"/>
    </source>
</evidence>
<sequence length="949" mass="109098">MVHYSEADGLNSSYTYHLRQDQNGFIWIGSDNGLFRFDGKDFKQYGKAEGLKNIDIISCEPLPNNEIFILPFLNDFAYLKNGRVINLDLNDHLKNQFSGSIPKITRNGNRLYLYGTQNPRNIFIYENGKVKKTPVLLEYKNRKLSTLQYDFSTQNLYLNESATGKVIIYNLISGQEKEIRIDKGNMICEKGDFFVFQDKLKITVYYRSGLYQMKKLYSYDTKEYIFYGVIDKNNKLWLNIQNGGVLYFNQALSEQKKDPEPPVKILSDHVINNVLVDKADNVWFNSRNSGIFFISKALFSNHINLSIKSNTEYIKAIAKDSENIILGHNRSSGAIIGKNSKIQPIILDKNDKDENKSVYIHGNVSIFGLASKIIIHDIAQNKNTTLDYSLKNIVPYTSDSVFFCTAHSLLVYDLRTRKTSSLLNERVYNVLPYTKDDLLVGSFSDLYKFNIKTGKKTLFLKGYYFTDLKKLRNNLYVGATNLNGIIIFNDKGIVKKIDKKDGLINEQIKKIEVENSNTLWASTNSGISRIELTANKPLITHLTQTDGLPSNAVSGCVIRNDTIFIGTSKGLGIFAIKKLLAQEKSIPEKVIINSVTIENNEYYQPNRPLSGHSNHHVIFNLSFPDYASQGKISYQYKVEGLDDTWQVSSSPKIIFNSIPPGKYVFRVYGLGYNGKPSYTSSALAFEIRPRFWQTWWFRLTLGICTVMAIITVISYQLQKKRNKKLEKIYHEKKIAELELQAIKAQINPHFIYNCLNSIKYLLFKEDYQETENYLDSFSQLIRKTLHYSEKTFIPVEEEAEYLSLYMNMEKLRQDDLFDYEIHISESVDKKWVIPSLLIQPFVENAIKHGMPDLNVVKGFVKVSFDHRDSTLCITIEDNGPGIRAKNRSVADTDSFGLKLSHKRIKTFQQLFETNIVLTINNINEKQTYPGTRIKIYISPYENKNTGLHH</sequence>
<keyword evidence="1" id="KW-1133">Transmembrane helix</keyword>
<dbReference type="InterPro" id="IPR036890">
    <property type="entry name" value="HATPase_C_sf"/>
</dbReference>
<gene>
    <name evidence="5" type="ORF">BBI00_07505</name>
</gene>
<evidence type="ECO:0000313" key="6">
    <source>
        <dbReference type="Proteomes" id="UP000093432"/>
    </source>
</evidence>
<dbReference type="OrthoDB" id="9809670at2"/>
<dbReference type="Pfam" id="PF07495">
    <property type="entry name" value="Y_Y_Y"/>
    <property type="match status" value="1"/>
</dbReference>
<dbReference type="EMBL" id="MAYG01000001">
    <property type="protein sequence ID" value="OCA74192.1"/>
    <property type="molecule type" value="Genomic_DNA"/>
</dbReference>
<accession>A0A1B8ZRH5</accession>
<dbReference type="SUPFAM" id="SSF50998">
    <property type="entry name" value="Quinoprotein alcohol dehydrogenase-like"/>
    <property type="match status" value="1"/>
</dbReference>
<reference evidence="6" key="1">
    <citation type="submission" date="2016-07" db="EMBL/GenBank/DDBJ databases">
        <authorList>
            <person name="Florea S."/>
            <person name="Webb J.S."/>
            <person name="Jaromczyk J."/>
            <person name="Schardl C.L."/>
        </authorList>
    </citation>
    <scope>NUCLEOTIDE SEQUENCE [LARGE SCALE GENOMIC DNA]</scope>
    <source>
        <strain evidence="6">CC-VM-7</strain>
    </source>
</reference>
<dbReference type="InterPro" id="IPR050640">
    <property type="entry name" value="Bact_2-comp_sensor_kinase"/>
</dbReference>
<dbReference type="InterPro" id="IPR015943">
    <property type="entry name" value="WD40/YVTN_repeat-like_dom_sf"/>
</dbReference>
<evidence type="ECO:0000256" key="1">
    <source>
        <dbReference type="SAM" id="Phobius"/>
    </source>
</evidence>
<dbReference type="Gene3D" id="2.130.10.10">
    <property type="entry name" value="YVTN repeat-like/Quinoprotein amine dehydrogenase"/>
    <property type="match status" value="2"/>
</dbReference>
<dbReference type="Pfam" id="PF06580">
    <property type="entry name" value="His_kinase"/>
    <property type="match status" value="1"/>
</dbReference>
<dbReference type="GO" id="GO:0000155">
    <property type="term" value="F:phosphorelay sensor kinase activity"/>
    <property type="evidence" value="ECO:0007669"/>
    <property type="project" value="InterPro"/>
</dbReference>
<feature type="transmembrane region" description="Helical" evidence="1">
    <location>
        <begin position="695"/>
        <end position="717"/>
    </location>
</feature>
<dbReference type="Proteomes" id="UP000093432">
    <property type="component" value="Unassembled WGS sequence"/>
</dbReference>
<dbReference type="RefSeq" id="WP_065398182.1">
    <property type="nucleotide sequence ID" value="NZ_MAYG01000001.1"/>
</dbReference>
<dbReference type="InterPro" id="IPR013783">
    <property type="entry name" value="Ig-like_fold"/>
</dbReference>
<keyword evidence="1" id="KW-0812">Transmembrane</keyword>
<dbReference type="Gene3D" id="3.30.565.10">
    <property type="entry name" value="Histidine kinase-like ATPase, C-terminal domain"/>
    <property type="match status" value="1"/>
</dbReference>
<name>A0A1B8ZRH5_9FLAO</name>
<dbReference type="InterPro" id="IPR011110">
    <property type="entry name" value="Reg_prop"/>
</dbReference>
<comment type="caution">
    <text evidence="5">The sequence shown here is derived from an EMBL/GenBank/DDBJ whole genome shotgun (WGS) entry which is preliminary data.</text>
</comment>
<evidence type="ECO:0008006" key="7">
    <source>
        <dbReference type="Google" id="ProtNLM"/>
    </source>
</evidence>
<feature type="domain" description="Two component regulator three Y" evidence="4">
    <location>
        <begin position="625"/>
        <end position="687"/>
    </location>
</feature>
<keyword evidence="1" id="KW-0472">Membrane</keyword>
<evidence type="ECO:0000259" key="4">
    <source>
        <dbReference type="Pfam" id="PF07495"/>
    </source>
</evidence>
<dbReference type="InterPro" id="IPR011047">
    <property type="entry name" value="Quinoprotein_ADH-like_sf"/>
</dbReference>
<protein>
    <recommendedName>
        <fullName evidence="7">Signal transduction histidine kinase internal region domain-containing protein</fullName>
    </recommendedName>
</protein>
<proteinExistence type="predicted"/>
<evidence type="ECO:0000259" key="2">
    <source>
        <dbReference type="Pfam" id="PF02518"/>
    </source>
</evidence>
<dbReference type="SUPFAM" id="SSF55874">
    <property type="entry name" value="ATPase domain of HSP90 chaperone/DNA topoisomerase II/histidine kinase"/>
    <property type="match status" value="1"/>
</dbReference>
<evidence type="ECO:0000313" key="5">
    <source>
        <dbReference type="EMBL" id="OCA74192.1"/>
    </source>
</evidence>
<dbReference type="STRING" id="651561.BBI00_07505"/>
<dbReference type="Pfam" id="PF02518">
    <property type="entry name" value="HATPase_c"/>
    <property type="match status" value="1"/>
</dbReference>
<dbReference type="PANTHER" id="PTHR34220">
    <property type="entry name" value="SENSOR HISTIDINE KINASE YPDA"/>
    <property type="match status" value="1"/>
</dbReference>
<organism evidence="5 6">
    <name type="scientific">Chryseobacterium arthrosphaerae</name>
    <dbReference type="NCBI Taxonomy" id="651561"/>
    <lineage>
        <taxon>Bacteria</taxon>
        <taxon>Pseudomonadati</taxon>
        <taxon>Bacteroidota</taxon>
        <taxon>Flavobacteriia</taxon>
        <taxon>Flavobacteriales</taxon>
        <taxon>Weeksellaceae</taxon>
        <taxon>Chryseobacterium group</taxon>
        <taxon>Chryseobacterium</taxon>
    </lineage>
</organism>
<dbReference type="Pfam" id="PF07494">
    <property type="entry name" value="Reg_prop"/>
    <property type="match status" value="1"/>
</dbReference>
<dbReference type="Gene3D" id="2.60.40.10">
    <property type="entry name" value="Immunoglobulins"/>
    <property type="match status" value="1"/>
</dbReference>
<dbReference type="GO" id="GO:0016020">
    <property type="term" value="C:membrane"/>
    <property type="evidence" value="ECO:0007669"/>
    <property type="project" value="InterPro"/>
</dbReference>
<feature type="domain" description="Histidine kinase/HSP90-like ATPase" evidence="2">
    <location>
        <begin position="837"/>
        <end position="916"/>
    </location>
</feature>
<dbReference type="InterPro" id="IPR011123">
    <property type="entry name" value="Y_Y_Y"/>
</dbReference>
<feature type="domain" description="Signal transduction histidine kinase internal region" evidence="3">
    <location>
        <begin position="738"/>
        <end position="815"/>
    </location>
</feature>
<dbReference type="AlphaFoldDB" id="A0A1B8ZRH5"/>
<dbReference type="InterPro" id="IPR010559">
    <property type="entry name" value="Sig_transdc_His_kin_internal"/>
</dbReference>